<dbReference type="PANTHER" id="PTHR11533">
    <property type="entry name" value="PROTEASE M1 ZINC METALLOPROTEASE"/>
    <property type="match status" value="1"/>
</dbReference>
<evidence type="ECO:0000256" key="11">
    <source>
        <dbReference type="ARBA" id="ARBA00022729"/>
    </source>
</evidence>
<feature type="active site" description="Proton acceptor" evidence="21">
    <location>
        <position position="386"/>
    </location>
</feature>
<dbReference type="Pfam" id="PF01433">
    <property type="entry name" value="Peptidase_M1"/>
    <property type="match status" value="1"/>
</dbReference>
<dbReference type="GO" id="GO:0043171">
    <property type="term" value="P:peptide catabolic process"/>
    <property type="evidence" value="ECO:0007669"/>
    <property type="project" value="TreeGrafter"/>
</dbReference>
<keyword evidence="6" id="KW-1003">Cell membrane</keyword>
<evidence type="ECO:0000256" key="7">
    <source>
        <dbReference type="ARBA" id="ARBA00022622"/>
    </source>
</evidence>
<dbReference type="FunFam" id="1.10.390.10:FF:000013">
    <property type="entry name" value="Aminopeptidase N"/>
    <property type="match status" value="1"/>
</dbReference>
<dbReference type="Pfam" id="PF17900">
    <property type="entry name" value="Peptidase_M1_N"/>
    <property type="match status" value="1"/>
</dbReference>
<dbReference type="FunFam" id="2.60.40.1910:FF:000008">
    <property type="entry name" value="Aminopeptidase"/>
    <property type="match status" value="1"/>
</dbReference>
<comment type="similarity">
    <text evidence="4 24">Belongs to the peptidase M1 family.</text>
</comment>
<evidence type="ECO:0000256" key="17">
    <source>
        <dbReference type="ARBA" id="ARBA00023136"/>
    </source>
</evidence>
<accession>A0A7F5QZH0</accession>
<evidence type="ECO:0000256" key="21">
    <source>
        <dbReference type="PIRSR" id="PIRSR634016-1"/>
    </source>
</evidence>
<dbReference type="InterPro" id="IPR001930">
    <property type="entry name" value="Peptidase_M1"/>
</dbReference>
<evidence type="ECO:0000256" key="2">
    <source>
        <dbReference type="ARBA" id="ARBA00004606"/>
    </source>
</evidence>
<reference evidence="29" key="1">
    <citation type="submission" date="2025-08" db="UniProtKB">
        <authorList>
            <consortium name="RefSeq"/>
        </authorList>
    </citation>
    <scope>IDENTIFICATION</scope>
    <source>
        <tissue evidence="29">Entire body</tissue>
    </source>
</reference>
<evidence type="ECO:0000256" key="3">
    <source>
        <dbReference type="ARBA" id="ARBA00004609"/>
    </source>
</evidence>
<dbReference type="CDD" id="cd09601">
    <property type="entry name" value="M1_APN-Q_like"/>
    <property type="match status" value="1"/>
</dbReference>
<feature type="domain" description="Peptidase M1 membrane alanine aminopeptidase" evidence="25">
    <location>
        <begin position="314"/>
        <end position="538"/>
    </location>
</feature>
<dbReference type="SUPFAM" id="SSF63737">
    <property type="entry name" value="Leukotriene A4 hydrolase N-terminal domain"/>
    <property type="match status" value="1"/>
</dbReference>
<dbReference type="PANTHER" id="PTHR11533:SF294">
    <property type="entry name" value="THYROTROPIN-RELEASING HORMONE-DEGRADING ECTOENZYME"/>
    <property type="match status" value="1"/>
</dbReference>
<keyword evidence="13 22" id="KW-0862">Zinc</keyword>
<keyword evidence="20" id="KW-0449">Lipoprotein</keyword>
<feature type="domain" description="Aminopeptidase N-like N-terminal" evidence="27">
    <location>
        <begin position="86"/>
        <end position="279"/>
    </location>
</feature>
<evidence type="ECO:0000256" key="13">
    <source>
        <dbReference type="ARBA" id="ARBA00022833"/>
    </source>
</evidence>
<feature type="domain" description="ERAP1-like C-terminal" evidence="26">
    <location>
        <begin position="613"/>
        <end position="934"/>
    </location>
</feature>
<name>A0A7F5QZH0_AGRPL</name>
<keyword evidence="9 24" id="KW-0812">Transmembrane</keyword>
<evidence type="ECO:0000256" key="22">
    <source>
        <dbReference type="PIRSR" id="PIRSR634016-3"/>
    </source>
</evidence>
<evidence type="ECO:0000256" key="9">
    <source>
        <dbReference type="ARBA" id="ARBA00022692"/>
    </source>
</evidence>
<dbReference type="PRINTS" id="PR00756">
    <property type="entry name" value="ALADIPTASE"/>
</dbReference>
<evidence type="ECO:0000256" key="19">
    <source>
        <dbReference type="ARBA" id="ARBA00023180"/>
    </source>
</evidence>
<keyword evidence="18" id="KW-1015">Disulfide bond</keyword>
<organism evidence="28 29">
    <name type="scientific">Agrilus planipennis</name>
    <name type="common">Emerald ash borer</name>
    <name type="synonym">Agrilus marcopoli</name>
    <dbReference type="NCBI Taxonomy" id="224129"/>
    <lineage>
        <taxon>Eukaryota</taxon>
        <taxon>Metazoa</taxon>
        <taxon>Ecdysozoa</taxon>
        <taxon>Arthropoda</taxon>
        <taxon>Hexapoda</taxon>
        <taxon>Insecta</taxon>
        <taxon>Pterygota</taxon>
        <taxon>Neoptera</taxon>
        <taxon>Endopterygota</taxon>
        <taxon>Coleoptera</taxon>
        <taxon>Polyphaga</taxon>
        <taxon>Elateriformia</taxon>
        <taxon>Buprestoidea</taxon>
        <taxon>Buprestidae</taxon>
        <taxon>Agrilinae</taxon>
        <taxon>Agrilus</taxon>
    </lineage>
</organism>
<dbReference type="AlphaFoldDB" id="A0A7F5QZH0"/>
<dbReference type="RefSeq" id="XP_025830710.1">
    <property type="nucleotide sequence ID" value="XM_025974925.1"/>
</dbReference>
<dbReference type="EC" id="3.4.11.-" evidence="24"/>
<gene>
    <name evidence="29" type="primary">LOC108743921</name>
</gene>
<dbReference type="GO" id="GO:0005886">
    <property type="term" value="C:plasma membrane"/>
    <property type="evidence" value="ECO:0007669"/>
    <property type="project" value="UniProtKB-SubCell"/>
</dbReference>
<dbReference type="KEGG" id="apln:108743921"/>
<dbReference type="GO" id="GO:0042277">
    <property type="term" value="F:peptide binding"/>
    <property type="evidence" value="ECO:0007669"/>
    <property type="project" value="TreeGrafter"/>
</dbReference>
<dbReference type="GeneID" id="108743921"/>
<dbReference type="Gene3D" id="1.10.390.10">
    <property type="entry name" value="Neutral Protease Domain 2"/>
    <property type="match status" value="1"/>
</dbReference>
<evidence type="ECO:0000256" key="24">
    <source>
        <dbReference type="RuleBase" id="RU364040"/>
    </source>
</evidence>
<evidence type="ECO:0000256" key="23">
    <source>
        <dbReference type="PIRSR" id="PIRSR634016-4"/>
    </source>
</evidence>
<dbReference type="InterPro" id="IPR045357">
    <property type="entry name" value="Aminopeptidase_N-like_N"/>
</dbReference>
<keyword evidence="15 24" id="KW-1133">Transmembrane helix</keyword>
<keyword evidence="16 24" id="KW-0482">Metalloprotease</keyword>
<keyword evidence="11" id="KW-0732">Signal</keyword>
<dbReference type="Gene3D" id="1.25.50.20">
    <property type="match status" value="1"/>
</dbReference>
<dbReference type="OrthoDB" id="510539at2759"/>
<dbReference type="InterPro" id="IPR034016">
    <property type="entry name" value="M1_APN-typ"/>
</dbReference>
<dbReference type="InterPro" id="IPR027268">
    <property type="entry name" value="Peptidase_M4/M1_CTD_sf"/>
</dbReference>
<keyword evidence="10 22" id="KW-0479">Metal-binding</keyword>
<keyword evidence="5 24" id="KW-0031">Aminopeptidase</keyword>
<dbReference type="GO" id="GO:0005615">
    <property type="term" value="C:extracellular space"/>
    <property type="evidence" value="ECO:0007669"/>
    <property type="project" value="TreeGrafter"/>
</dbReference>
<evidence type="ECO:0000313" key="28">
    <source>
        <dbReference type="Proteomes" id="UP000192223"/>
    </source>
</evidence>
<evidence type="ECO:0000259" key="25">
    <source>
        <dbReference type="Pfam" id="PF01433"/>
    </source>
</evidence>
<evidence type="ECO:0000256" key="20">
    <source>
        <dbReference type="ARBA" id="ARBA00023288"/>
    </source>
</evidence>
<comment type="cofactor">
    <cofactor evidence="22 24">
        <name>Zn(2+)</name>
        <dbReference type="ChEBI" id="CHEBI:29105"/>
    </cofactor>
    <text evidence="22 24">Binds 1 zinc ion per subunit.</text>
</comment>
<evidence type="ECO:0000256" key="6">
    <source>
        <dbReference type="ARBA" id="ARBA00022475"/>
    </source>
</evidence>
<dbReference type="InterPro" id="IPR050344">
    <property type="entry name" value="Peptidase_M1_aminopeptidases"/>
</dbReference>
<evidence type="ECO:0000256" key="15">
    <source>
        <dbReference type="ARBA" id="ARBA00022989"/>
    </source>
</evidence>
<dbReference type="Proteomes" id="UP000192223">
    <property type="component" value="Unplaced"/>
</dbReference>
<dbReference type="GO" id="GO:0098552">
    <property type="term" value="C:side of membrane"/>
    <property type="evidence" value="ECO:0007669"/>
    <property type="project" value="UniProtKB-KW"/>
</dbReference>
<evidence type="ECO:0000256" key="16">
    <source>
        <dbReference type="ARBA" id="ARBA00023049"/>
    </source>
</evidence>
<evidence type="ECO:0000256" key="10">
    <source>
        <dbReference type="ARBA" id="ARBA00022723"/>
    </source>
</evidence>
<evidence type="ECO:0000256" key="14">
    <source>
        <dbReference type="ARBA" id="ARBA00022968"/>
    </source>
</evidence>
<evidence type="ECO:0000259" key="27">
    <source>
        <dbReference type="Pfam" id="PF17900"/>
    </source>
</evidence>
<evidence type="ECO:0000313" key="29">
    <source>
        <dbReference type="RefSeq" id="XP_025830710.1"/>
    </source>
</evidence>
<dbReference type="GO" id="GO:0016285">
    <property type="term" value="F:alanyl aminopeptidase activity"/>
    <property type="evidence" value="ECO:0007669"/>
    <property type="project" value="UniProtKB-EC"/>
</dbReference>
<feature type="transmembrane region" description="Helical" evidence="24">
    <location>
        <begin position="33"/>
        <end position="57"/>
    </location>
</feature>
<comment type="catalytic activity">
    <reaction evidence="1">
        <text>Release of an N-terminal amino acid, Xaa-|-Yaa- from a peptide, amide or arylamide. Xaa is preferably Ala, but may be most amino acids including Pro (slow action). When a terminal hydrophobic residue is followed by a prolyl residue, the two may be released as an intact Xaa-Pro dipeptide.</text>
        <dbReference type="EC" id="3.4.11.2"/>
    </reaction>
</comment>
<dbReference type="GO" id="GO:0070006">
    <property type="term" value="F:metalloaminopeptidase activity"/>
    <property type="evidence" value="ECO:0007669"/>
    <property type="project" value="TreeGrafter"/>
</dbReference>
<evidence type="ECO:0000256" key="8">
    <source>
        <dbReference type="ARBA" id="ARBA00022670"/>
    </source>
</evidence>
<dbReference type="InParanoid" id="A0A7F5QZH0"/>
<feature type="binding site" evidence="22">
    <location>
        <position position="408"/>
    </location>
    <ligand>
        <name>Zn(2+)</name>
        <dbReference type="ChEBI" id="CHEBI:29105"/>
        <note>catalytic</note>
    </ligand>
</feature>
<dbReference type="Pfam" id="PF11838">
    <property type="entry name" value="ERAP1_C"/>
    <property type="match status" value="1"/>
</dbReference>
<keyword evidence="28" id="KW-1185">Reference proteome</keyword>
<dbReference type="InterPro" id="IPR014782">
    <property type="entry name" value="Peptidase_M1_dom"/>
</dbReference>
<keyword evidence="8 24" id="KW-0645">Protease</keyword>
<feature type="binding site" evidence="22">
    <location>
        <position position="385"/>
    </location>
    <ligand>
        <name>Zn(2+)</name>
        <dbReference type="ChEBI" id="CHEBI:29105"/>
        <note>catalytic</note>
    </ligand>
</feature>
<evidence type="ECO:0000256" key="18">
    <source>
        <dbReference type="ARBA" id="ARBA00023157"/>
    </source>
</evidence>
<dbReference type="FunFam" id="2.60.40.1730:FF:000012">
    <property type="entry name" value="Aminopeptidase N"/>
    <property type="match status" value="1"/>
</dbReference>
<evidence type="ECO:0000256" key="1">
    <source>
        <dbReference type="ARBA" id="ARBA00000098"/>
    </source>
</evidence>
<evidence type="ECO:0000256" key="12">
    <source>
        <dbReference type="ARBA" id="ARBA00022801"/>
    </source>
</evidence>
<dbReference type="GO" id="GO:0008270">
    <property type="term" value="F:zinc ion binding"/>
    <property type="evidence" value="ECO:0007669"/>
    <property type="project" value="UniProtKB-UniRule"/>
</dbReference>
<dbReference type="GO" id="GO:0005737">
    <property type="term" value="C:cytoplasm"/>
    <property type="evidence" value="ECO:0007669"/>
    <property type="project" value="TreeGrafter"/>
</dbReference>
<evidence type="ECO:0000256" key="5">
    <source>
        <dbReference type="ARBA" id="ARBA00022438"/>
    </source>
</evidence>
<proteinExistence type="inferred from homology"/>
<keyword evidence="17 24" id="KW-0472">Membrane</keyword>
<dbReference type="Gene3D" id="2.60.40.1910">
    <property type="match status" value="1"/>
</dbReference>
<keyword evidence="12 24" id="KW-0378">Hydrolase</keyword>
<evidence type="ECO:0000256" key="4">
    <source>
        <dbReference type="ARBA" id="ARBA00010136"/>
    </source>
</evidence>
<dbReference type="GO" id="GO:0006508">
    <property type="term" value="P:proteolysis"/>
    <property type="evidence" value="ECO:0007669"/>
    <property type="project" value="UniProtKB-KW"/>
</dbReference>
<sequence length="960" mass="111141">MGVPTTAELENNSNQKKYTVNRTSKGDLVISKIVCGLLVLLAMILIALAALLTYFLLPYCPNEATPEALRKAVVKDGPARLPRSIQPLHYRLQIIPFLEEGNFTTNGAVQINVNVTESTNKIELNINDIEINQHSVAVKRVSDDKSVKVSDQKYDNESQKYIISLAESLKEGDQYQIAITYNGKLNDYMQGFYRSSYIDSNTKDVRWIASTQFSPTDARRAFPCFDEPSFKAKYTVSIARPSNMTSLSNMPKRESVVVVDRKDWIWDHFKETPQMSSYLVAFVVSDLQPFRFNSSEKLFTIWSRRDALEQTRLAMDIGPRILSYFERYFGIDYPLPKIDMVAVPDFGFNAMENWGLITFREAVLLFDEKISTVEDKRAVATVLAHELAHQWFGNLVTPKWWDDLWLKEGFASYLLYYGVNFVFPDWNILTEFIMTEVHKAFAIDSLKSTHPLTFTVHSTDEIRQMFDPISYSKGASIIRMINNFLGERTFKAGLIKYLHTFTYSNARRDDLWDVLTQQAHEDGNLHDDLSIKEIMDSWTVQSGFPVVTAVRNGKRVDVSQKRFTFDKSFAEDTLWWVPLSYTTDLRTNFDDTSPKQWLKKETGKNFEIEANRWWLVNPHQTGYYIVNYDEQNWRALTENIMSFPTTIKAQLISDSMDLARAGLLDYDIPLKLIKKHSLEDKDITFLPMHVAFTKFEYLYNVLYSTPAFGDFDIFLSTIFSFAFDNVDFEDSPTHPYLVQRIRRTVIKWACKRPETRCVATARHRFRNLMSGQGSQEITANTQETIFCTAIREGSEPEWNFAYEQYLTTTSISEKETILNALGCASKPWLLSRYLDYMIKNESGIRKQDGPRVFRAVASNYIGQSIAFNFLLTNWKQINEYYGSAFNTISKMVEDLTIFMNTESQLEELLKFRKENWDSLGASAQAFDNAVEIVKNNINWMKINYRSVEKWLQDHNDHYVI</sequence>
<evidence type="ECO:0000259" key="26">
    <source>
        <dbReference type="Pfam" id="PF11838"/>
    </source>
</evidence>
<comment type="subcellular location">
    <subcellularLocation>
        <location evidence="3">Cell membrane</location>
        <topology evidence="3">Lipid-anchor</topology>
        <topology evidence="3">GPI-anchor</topology>
    </subcellularLocation>
    <subcellularLocation>
        <location evidence="2">Membrane</location>
        <topology evidence="2">Single-pass type II membrane protein</topology>
    </subcellularLocation>
</comment>
<dbReference type="FunFam" id="1.25.50.20:FF:000001">
    <property type="entry name" value="Aminopeptidase"/>
    <property type="match status" value="1"/>
</dbReference>
<dbReference type="Gene3D" id="2.60.40.1730">
    <property type="entry name" value="tricorn interacting facor f3 domain"/>
    <property type="match status" value="1"/>
</dbReference>
<keyword evidence="14" id="KW-0735">Signal-anchor</keyword>
<protein>
    <recommendedName>
        <fullName evidence="24">Aminopeptidase</fullName>
        <ecNumber evidence="24">3.4.11.-</ecNumber>
    </recommendedName>
</protein>
<keyword evidence="19" id="KW-0325">Glycoprotein</keyword>
<keyword evidence="7" id="KW-0336">GPI-anchor</keyword>
<feature type="binding site" evidence="22">
    <location>
        <position position="389"/>
    </location>
    <ligand>
        <name>Zn(2+)</name>
        <dbReference type="ChEBI" id="CHEBI:29105"/>
        <note>catalytic</note>
    </ligand>
</feature>
<feature type="site" description="Transition state stabilizer" evidence="23">
    <location>
        <position position="471"/>
    </location>
</feature>
<dbReference type="InterPro" id="IPR024571">
    <property type="entry name" value="ERAP1-like_C_dom"/>
</dbReference>
<dbReference type="SUPFAM" id="SSF55486">
    <property type="entry name" value="Metalloproteases ('zincins'), catalytic domain"/>
    <property type="match status" value="1"/>
</dbReference>
<dbReference type="InterPro" id="IPR042097">
    <property type="entry name" value="Aminopeptidase_N-like_N_sf"/>
</dbReference>